<evidence type="ECO:0000259" key="1">
    <source>
        <dbReference type="Pfam" id="PF13392"/>
    </source>
</evidence>
<dbReference type="Pfam" id="PF13392">
    <property type="entry name" value="HNH_3"/>
    <property type="match status" value="1"/>
</dbReference>
<evidence type="ECO:0000313" key="2">
    <source>
        <dbReference type="EMBL" id="AJA73557.1"/>
    </source>
</evidence>
<feature type="domain" description="HNH nuclease" evidence="1">
    <location>
        <begin position="53"/>
        <end position="96"/>
    </location>
</feature>
<proteinExistence type="predicted"/>
<dbReference type="Proteomes" id="UP000031070">
    <property type="component" value="Segment"/>
</dbReference>
<dbReference type="GeneID" id="26646631"/>
<reference evidence="3" key="1">
    <citation type="submission" date="2014-11" db="EMBL/GenBank/DDBJ databases">
        <title>Complete Genome of Salmonella enterica serovar Typhimurium Siphophage Shivani.</title>
        <authorList>
            <person name="Piya D."/>
            <person name="Xie Y."/>
            <person name="Hernandez A.C."/>
            <person name="Everett G.F.K."/>
        </authorList>
    </citation>
    <scope>NUCLEOTIDE SEQUENCE [LARGE SCALE GENOMIC DNA]</scope>
</reference>
<dbReference type="RefSeq" id="YP_009194754.1">
    <property type="nucleotide sequence ID" value="NC_028754.1"/>
</dbReference>
<accession>A0A0A7U3D5</accession>
<dbReference type="Gene3D" id="3.90.75.20">
    <property type="match status" value="1"/>
</dbReference>
<dbReference type="GO" id="GO:0004519">
    <property type="term" value="F:endonuclease activity"/>
    <property type="evidence" value="ECO:0007669"/>
    <property type="project" value="UniProtKB-KW"/>
</dbReference>
<dbReference type="OrthoDB" id="21336at10239"/>
<organism evidence="2 3">
    <name type="scientific">Salmonella phage Shivani</name>
    <dbReference type="NCBI Taxonomy" id="1572715"/>
    <lineage>
        <taxon>Viruses</taxon>
        <taxon>Duplodnaviria</taxon>
        <taxon>Heunggongvirae</taxon>
        <taxon>Uroviricota</taxon>
        <taxon>Caudoviricetes</taxon>
        <taxon>Demerecviridae</taxon>
        <taxon>Markadamsvirinae</taxon>
        <taxon>Tequintavirus</taxon>
        <taxon>Tequintavirus shivani</taxon>
    </lineage>
</organism>
<keyword evidence="2" id="KW-0378">Hydrolase</keyword>
<dbReference type="InterPro" id="IPR003615">
    <property type="entry name" value="HNH_nuc"/>
</dbReference>
<keyword evidence="2" id="KW-0540">Nuclease</keyword>
<dbReference type="EMBL" id="KP143763">
    <property type="protein sequence ID" value="AJA73557.1"/>
    <property type="molecule type" value="Genomic_DNA"/>
</dbReference>
<dbReference type="KEGG" id="vg:26646631"/>
<keyword evidence="2" id="KW-0255">Endonuclease</keyword>
<sequence length="177" mass="20430">MITQERLKELFDYSPETGEFIRKVSRGNQKAGSIVTRKDSNGYIIIGIDGRDYKAHRMAFLFMENTLPEKVDHINRIRSDNRWCNLRDATAQENSRNKTACSKSGYLGVAWDIEKQRWRVQVRDSNSTLKNGGRFKYEELELAVNSANILRTKLHGENAIQEIFDPSNYPALEELNS</sequence>
<gene>
    <name evidence="2" type="ORF">CPT_Shivani110</name>
</gene>
<dbReference type="InterPro" id="IPR044925">
    <property type="entry name" value="His-Me_finger_sf"/>
</dbReference>
<evidence type="ECO:0000313" key="3">
    <source>
        <dbReference type="Proteomes" id="UP000031070"/>
    </source>
</evidence>
<name>A0A0A7U3D5_9CAUD</name>
<dbReference type="SUPFAM" id="SSF54060">
    <property type="entry name" value="His-Me finger endonucleases"/>
    <property type="match status" value="1"/>
</dbReference>
<protein>
    <submittedName>
        <fullName evidence="2">HNH homing endonuclease</fullName>
    </submittedName>
</protein>
<keyword evidence="3" id="KW-1185">Reference proteome</keyword>